<dbReference type="Proteomes" id="UP000001918">
    <property type="component" value="Chromosome"/>
</dbReference>
<evidence type="ECO:0000313" key="1">
    <source>
        <dbReference type="EMBL" id="ACY97384.1"/>
    </source>
</evidence>
<sequence>MNKKWIKLLVLAFVFWYVITSPYGAAELVSNAMGGLGHAAESLSVFVSALP</sequence>
<reference evidence="1 2" key="1">
    <citation type="journal article" date="2011" name="Stand. Genomic Sci.">
        <title>Complete genome sequence of Thermomonospora curvata type strain (B9).</title>
        <authorList>
            <person name="Chertkov O."/>
            <person name="Sikorski J."/>
            <person name="Nolan M."/>
            <person name="Lapidus A."/>
            <person name="Lucas S."/>
            <person name="Del Rio T.G."/>
            <person name="Tice H."/>
            <person name="Cheng J.F."/>
            <person name="Goodwin L."/>
            <person name="Pitluck S."/>
            <person name="Liolios K."/>
            <person name="Ivanova N."/>
            <person name="Mavromatis K."/>
            <person name="Mikhailova N."/>
            <person name="Ovchinnikova G."/>
            <person name="Pati A."/>
            <person name="Chen A."/>
            <person name="Palaniappan K."/>
            <person name="Djao O.D."/>
            <person name="Land M."/>
            <person name="Hauser L."/>
            <person name="Chang Y.J."/>
            <person name="Jeffries C.D."/>
            <person name="Brettin T."/>
            <person name="Han C."/>
            <person name="Detter J.C."/>
            <person name="Rohde M."/>
            <person name="Goker M."/>
            <person name="Woyke T."/>
            <person name="Bristow J."/>
            <person name="Eisen J.A."/>
            <person name="Markowitz V."/>
            <person name="Hugenholtz P."/>
            <person name="Klenk H.P."/>
            <person name="Kyrpides N.C."/>
        </authorList>
    </citation>
    <scope>NUCLEOTIDE SEQUENCE [LARGE SCALE GENOMIC DNA]</scope>
    <source>
        <strain evidence="2">ATCC 19995 / DSM 43183 / JCM 3096 / KCTC 9072 / NBRC 15933 / NCIMB 10081 / Henssen B9</strain>
    </source>
</reference>
<dbReference type="STRING" id="471852.Tcur_1810"/>
<organism evidence="1 2">
    <name type="scientific">Thermomonospora curvata (strain ATCC 19995 / DSM 43183 / JCM 3096 / KCTC 9072 / NBRC 15933 / NCIMB 10081 / Henssen B9)</name>
    <dbReference type="NCBI Taxonomy" id="471852"/>
    <lineage>
        <taxon>Bacteria</taxon>
        <taxon>Bacillati</taxon>
        <taxon>Actinomycetota</taxon>
        <taxon>Actinomycetes</taxon>
        <taxon>Streptosporangiales</taxon>
        <taxon>Thermomonosporaceae</taxon>
        <taxon>Thermomonospora</taxon>
    </lineage>
</organism>
<dbReference type="RefSeq" id="WP_012852168.1">
    <property type="nucleotide sequence ID" value="NC_013510.1"/>
</dbReference>
<dbReference type="EMBL" id="CP001738">
    <property type="protein sequence ID" value="ACY97384.1"/>
    <property type="molecule type" value="Genomic_DNA"/>
</dbReference>
<dbReference type="KEGG" id="tcu:Tcur_1810"/>
<proteinExistence type="predicted"/>
<dbReference type="AlphaFoldDB" id="D1ACP5"/>
<name>D1ACP5_THECD</name>
<gene>
    <name evidence="1" type="ordered locus">Tcur_1810</name>
</gene>
<dbReference type="HOGENOM" id="CLU_186189_3_2_11"/>
<accession>D1ACP5</accession>
<keyword evidence="2" id="KW-1185">Reference proteome</keyword>
<evidence type="ECO:0000313" key="2">
    <source>
        <dbReference type="Proteomes" id="UP000001918"/>
    </source>
</evidence>
<protein>
    <submittedName>
        <fullName evidence="1">Uncharacterized protein</fullName>
    </submittedName>
</protein>